<dbReference type="Gene3D" id="3.30.1490.20">
    <property type="entry name" value="ATP-grasp fold, A domain"/>
    <property type="match status" value="1"/>
</dbReference>
<evidence type="ECO:0000256" key="14">
    <source>
        <dbReference type="PIRSR" id="PIRSR039102-2"/>
    </source>
</evidence>
<keyword evidence="10 15" id="KW-0464">Manganese</keyword>
<evidence type="ECO:0000313" key="19">
    <source>
        <dbReference type="EMBL" id="MDT2637216.1"/>
    </source>
</evidence>
<feature type="active site" evidence="13">
    <location>
        <position position="15"/>
    </location>
</feature>
<evidence type="ECO:0000256" key="12">
    <source>
        <dbReference type="HAMAP-Rule" id="MF_00047"/>
    </source>
</evidence>
<dbReference type="InterPro" id="IPR011761">
    <property type="entry name" value="ATP-grasp"/>
</dbReference>
<evidence type="ECO:0000256" key="5">
    <source>
        <dbReference type="ARBA" id="ARBA00022741"/>
    </source>
</evidence>
<keyword evidence="7 15" id="KW-0460">Magnesium</keyword>
<feature type="binding site" evidence="14">
    <location>
        <begin position="303"/>
        <end position="304"/>
    </location>
    <ligand>
        <name>ATP</name>
        <dbReference type="ChEBI" id="CHEBI:30616"/>
    </ligand>
</feature>
<evidence type="ECO:0000256" key="11">
    <source>
        <dbReference type="ARBA" id="ARBA00023316"/>
    </source>
</evidence>
<dbReference type="GO" id="GO:0005829">
    <property type="term" value="C:cytosol"/>
    <property type="evidence" value="ECO:0007669"/>
    <property type="project" value="TreeGrafter"/>
</dbReference>
<evidence type="ECO:0000313" key="20">
    <source>
        <dbReference type="Proteomes" id="UP001245561"/>
    </source>
</evidence>
<dbReference type="FunFam" id="3.30.470.20:FF:000008">
    <property type="entry name" value="D-alanine--D-alanine ligase"/>
    <property type="match status" value="1"/>
</dbReference>
<dbReference type="PANTHER" id="PTHR23132:SF25">
    <property type="entry name" value="D-ALANINE--D-ALANINE LIGASE A"/>
    <property type="match status" value="1"/>
</dbReference>
<accession>A0AAW8TNC1</accession>
<evidence type="ECO:0000256" key="1">
    <source>
        <dbReference type="ARBA" id="ARBA00001936"/>
    </source>
</evidence>
<feature type="binding site" evidence="14">
    <location>
        <position position="132"/>
    </location>
    <ligand>
        <name>ATP</name>
        <dbReference type="ChEBI" id="CHEBI:30616"/>
    </ligand>
</feature>
<dbReference type="Pfam" id="PF07478">
    <property type="entry name" value="Dala_Dala_lig_C"/>
    <property type="match status" value="1"/>
</dbReference>
<dbReference type="GO" id="GO:0071555">
    <property type="term" value="P:cell wall organization"/>
    <property type="evidence" value="ECO:0007669"/>
    <property type="project" value="UniProtKB-KW"/>
</dbReference>
<dbReference type="GO" id="GO:0008716">
    <property type="term" value="F:D-alanine-D-alanine ligase activity"/>
    <property type="evidence" value="ECO:0007669"/>
    <property type="project" value="UniProtKB-UniRule"/>
</dbReference>
<proteinExistence type="inferred from homology"/>
<evidence type="ECO:0000313" key="21">
    <source>
        <dbReference type="Proteomes" id="UP001256547"/>
    </source>
</evidence>
<dbReference type="PIRSF" id="PIRSF039102">
    <property type="entry name" value="Ddl/VanB"/>
    <property type="match status" value="1"/>
</dbReference>
<evidence type="ECO:0000256" key="8">
    <source>
        <dbReference type="ARBA" id="ARBA00022960"/>
    </source>
</evidence>
<dbReference type="NCBIfam" id="NF002528">
    <property type="entry name" value="PRK01966.1-4"/>
    <property type="match status" value="1"/>
</dbReference>
<dbReference type="EC" id="6.3.2.4" evidence="12"/>
<feature type="active site" evidence="13">
    <location>
        <position position="176"/>
    </location>
</feature>
<feature type="domain" description="ATP-grasp" evidence="17">
    <location>
        <begin position="136"/>
        <end position="337"/>
    </location>
</feature>
<comment type="cofactor">
    <cofactor evidence="1">
        <name>Mn(2+)</name>
        <dbReference type="ChEBI" id="CHEBI:29035"/>
    </cofactor>
</comment>
<evidence type="ECO:0000256" key="9">
    <source>
        <dbReference type="ARBA" id="ARBA00022984"/>
    </source>
</evidence>
<keyword evidence="8 12" id="KW-0133">Cell shape</keyword>
<dbReference type="HAMAP" id="MF_00047">
    <property type="entry name" value="Dala_Dala_lig"/>
    <property type="match status" value="1"/>
</dbReference>
<comment type="catalytic activity">
    <reaction evidence="12">
        <text>2 D-alanine + ATP = D-alanyl-D-alanine + ADP + phosphate + H(+)</text>
        <dbReference type="Rhea" id="RHEA:11224"/>
        <dbReference type="ChEBI" id="CHEBI:15378"/>
        <dbReference type="ChEBI" id="CHEBI:30616"/>
        <dbReference type="ChEBI" id="CHEBI:43474"/>
        <dbReference type="ChEBI" id="CHEBI:57416"/>
        <dbReference type="ChEBI" id="CHEBI:57822"/>
        <dbReference type="ChEBI" id="CHEBI:456216"/>
        <dbReference type="EC" id="6.3.2.4"/>
    </reaction>
</comment>
<dbReference type="GO" id="GO:0005524">
    <property type="term" value="F:ATP binding"/>
    <property type="evidence" value="ECO:0007669"/>
    <property type="project" value="UniProtKB-UniRule"/>
</dbReference>
<dbReference type="Proteomes" id="UP001256547">
    <property type="component" value="Unassembled WGS sequence"/>
</dbReference>
<dbReference type="SUPFAM" id="SSF52440">
    <property type="entry name" value="PreATP-grasp domain"/>
    <property type="match status" value="1"/>
</dbReference>
<dbReference type="EMBL" id="JARPYT010000008">
    <property type="protein sequence ID" value="MDT2637216.1"/>
    <property type="molecule type" value="Genomic_DNA"/>
</dbReference>
<feature type="binding site" evidence="15">
    <location>
        <position position="291"/>
    </location>
    <ligand>
        <name>Mg(2+)</name>
        <dbReference type="ChEBI" id="CHEBI:18420"/>
        <label>1</label>
    </ligand>
</feature>
<feature type="binding site" evidence="14">
    <location>
        <begin position="206"/>
        <end position="213"/>
    </location>
    <ligand>
        <name>ATP</name>
        <dbReference type="ChEBI" id="CHEBI:30616"/>
    </ligand>
</feature>
<dbReference type="PROSITE" id="PS50975">
    <property type="entry name" value="ATP_GRASP"/>
    <property type="match status" value="1"/>
</dbReference>
<feature type="active site" evidence="13">
    <location>
        <position position="315"/>
    </location>
</feature>
<dbReference type="Pfam" id="PF01820">
    <property type="entry name" value="Dala_Dala_lig_N"/>
    <property type="match status" value="1"/>
</dbReference>
<protein>
    <recommendedName>
        <fullName evidence="12">D-alanine--D-alanine ligase</fullName>
        <ecNumber evidence="12">6.3.2.4</ecNumber>
    </recommendedName>
    <alternativeName>
        <fullName evidence="12">D-Ala-D-Ala ligase</fullName>
    </alternativeName>
    <alternativeName>
        <fullName evidence="12">D-alanylalanine synthetase</fullName>
    </alternativeName>
</protein>
<dbReference type="InterPro" id="IPR016185">
    <property type="entry name" value="PreATP-grasp_dom_sf"/>
</dbReference>
<dbReference type="PROSITE" id="PS00844">
    <property type="entry name" value="DALA_DALA_LIGASE_2"/>
    <property type="match status" value="1"/>
</dbReference>
<keyword evidence="11 12" id="KW-0961">Cell wall biogenesis/degradation</keyword>
<comment type="function">
    <text evidence="12">Cell wall formation.</text>
</comment>
<keyword evidence="3 12" id="KW-0436">Ligase</keyword>
<dbReference type="Proteomes" id="UP001245561">
    <property type="component" value="Unassembled WGS sequence"/>
</dbReference>
<dbReference type="InterPro" id="IPR058165">
    <property type="entry name" value="VanA-like"/>
</dbReference>
<dbReference type="PROSITE" id="PS00843">
    <property type="entry name" value="DALA_DALA_LIGASE_1"/>
    <property type="match status" value="1"/>
</dbReference>
<dbReference type="InterPro" id="IPR000291">
    <property type="entry name" value="D-Ala_lig_Van_CS"/>
</dbReference>
<evidence type="ECO:0000256" key="16">
    <source>
        <dbReference type="PROSITE-ProRule" id="PRU00409"/>
    </source>
</evidence>
<comment type="similarity">
    <text evidence="2 12">Belongs to the D-alanine--D-alanine ligase family.</text>
</comment>
<comment type="subcellular location">
    <subcellularLocation>
        <location evidence="12">Cytoplasm</location>
    </subcellularLocation>
</comment>
<dbReference type="SUPFAM" id="SSF56059">
    <property type="entry name" value="Glutathione synthetase ATP-binding domain-like"/>
    <property type="match status" value="1"/>
</dbReference>
<dbReference type="RefSeq" id="WP_137603289.1">
    <property type="nucleotide sequence ID" value="NZ_JARPYR010000003.1"/>
</dbReference>
<gene>
    <name evidence="19" type="primary">vanA</name>
    <name evidence="12" type="synonym">ddl</name>
    <name evidence="19" type="ORF">P7D36_06775</name>
    <name evidence="18" type="ORF">P7D39_02810</name>
</gene>
<evidence type="ECO:0000256" key="7">
    <source>
        <dbReference type="ARBA" id="ARBA00022842"/>
    </source>
</evidence>
<evidence type="ECO:0000256" key="15">
    <source>
        <dbReference type="PIRSR" id="PIRSR039102-3"/>
    </source>
</evidence>
<dbReference type="AlphaFoldDB" id="A0AAW8TNC1"/>
<keyword evidence="12" id="KW-0963">Cytoplasm</keyword>
<evidence type="ECO:0000313" key="18">
    <source>
        <dbReference type="EMBL" id="MDT2595955.1"/>
    </source>
</evidence>
<sequence>MKKTIAILFGGMSEEHEVSIKSAKEIAANIDVAKYQPIYVGITTDGQWKRCAEPEEFLNPAELPTIVLVPDQMIHGLVLLTNGNYQIIHIDVVFSVLHGKTGEDGAIQGLFEFSGIPYVGCDIPSSVLCMDKALTYLITRDAGFHTPNFLILQQDEQITDQSLTYPVFVKPARSGSSFGITKVSRKSELHQAIEIARNYDQKILIEEAVSGIEVGCAVLGNHTQLFTGEVDQITLSHGFFKIHQEKDPDKGSENSFFTVPAALPLEKQREIQQTAKNIYNCLGCIGLARIDLFLTDDGRLVINEINTMPGFTSYSRYPRMMKAAGISISQLIEKSITLALEK</sequence>
<dbReference type="PANTHER" id="PTHR23132">
    <property type="entry name" value="D-ALANINE--D-ALANINE LIGASE"/>
    <property type="match status" value="1"/>
</dbReference>
<dbReference type="NCBIfam" id="NF000206">
    <property type="entry name" value="D_ala_D_lac"/>
    <property type="match status" value="1"/>
</dbReference>
<evidence type="ECO:0000256" key="3">
    <source>
        <dbReference type="ARBA" id="ARBA00022598"/>
    </source>
</evidence>
<evidence type="ECO:0000256" key="6">
    <source>
        <dbReference type="ARBA" id="ARBA00022840"/>
    </source>
</evidence>
<keyword evidence="6 16" id="KW-0067">ATP-binding</keyword>
<dbReference type="Gene3D" id="3.30.470.20">
    <property type="entry name" value="ATP-grasp fold, B domain"/>
    <property type="match status" value="1"/>
</dbReference>
<evidence type="ECO:0000256" key="13">
    <source>
        <dbReference type="PIRSR" id="PIRSR039102-1"/>
    </source>
</evidence>
<evidence type="ECO:0000256" key="10">
    <source>
        <dbReference type="ARBA" id="ARBA00023211"/>
    </source>
</evidence>
<feature type="binding site" evidence="14">
    <location>
        <begin position="168"/>
        <end position="170"/>
    </location>
    <ligand>
        <name>ATP</name>
        <dbReference type="ChEBI" id="CHEBI:30616"/>
    </ligand>
</feature>
<feature type="binding site" evidence="15">
    <location>
        <position position="304"/>
    </location>
    <ligand>
        <name>Mg(2+)</name>
        <dbReference type="ChEBI" id="CHEBI:18420"/>
        <label>2</label>
    </ligand>
</feature>
<keyword evidence="9 12" id="KW-0573">Peptidoglycan synthesis</keyword>
<feature type="binding site" evidence="15">
    <location>
        <position position="306"/>
    </location>
    <ligand>
        <name>Mg(2+)</name>
        <dbReference type="ChEBI" id="CHEBI:18420"/>
        <label>2</label>
    </ligand>
</feature>
<dbReference type="GO" id="GO:0046872">
    <property type="term" value="F:metal ion binding"/>
    <property type="evidence" value="ECO:0007669"/>
    <property type="project" value="UniProtKB-KW"/>
</dbReference>
<evidence type="ECO:0000256" key="4">
    <source>
        <dbReference type="ARBA" id="ARBA00022723"/>
    </source>
</evidence>
<feature type="binding site" evidence="15">
    <location>
        <position position="304"/>
    </location>
    <ligand>
        <name>Mg(2+)</name>
        <dbReference type="ChEBI" id="CHEBI:18420"/>
        <label>1</label>
    </ligand>
</feature>
<dbReference type="InterPro" id="IPR011127">
    <property type="entry name" value="Dala_Dala_lig_N"/>
</dbReference>
<dbReference type="GO" id="GO:0009252">
    <property type="term" value="P:peptidoglycan biosynthetic process"/>
    <property type="evidence" value="ECO:0007669"/>
    <property type="project" value="UniProtKB-UniRule"/>
</dbReference>
<dbReference type="InterPro" id="IPR013815">
    <property type="entry name" value="ATP_grasp_subdomain_1"/>
</dbReference>
<keyword evidence="21" id="KW-1185">Reference proteome</keyword>
<comment type="caution">
    <text evidence="19">The sequence shown here is derived from an EMBL/GenBank/DDBJ whole genome shotgun (WGS) entry which is preliminary data.</text>
</comment>
<dbReference type="GO" id="GO:0008360">
    <property type="term" value="P:regulation of cell shape"/>
    <property type="evidence" value="ECO:0007669"/>
    <property type="project" value="UniProtKB-KW"/>
</dbReference>
<name>A0AAW8TNC1_9ENTE</name>
<dbReference type="NCBIfam" id="TIGR01205">
    <property type="entry name" value="D_ala_D_alaTIGR"/>
    <property type="match status" value="1"/>
</dbReference>
<reference evidence="19 21" key="1">
    <citation type="submission" date="2023-03" db="EMBL/GenBank/DDBJ databases">
        <authorList>
            <person name="Shen W."/>
            <person name="Cai J."/>
        </authorList>
    </citation>
    <scope>NUCLEOTIDE SEQUENCE</scope>
    <source>
        <strain evidence="19">P55-2</strain>
        <strain evidence="18 21">P72-2</strain>
    </source>
</reference>
<dbReference type="InterPro" id="IPR005905">
    <property type="entry name" value="D_ala_D_ala"/>
</dbReference>
<dbReference type="InterPro" id="IPR011095">
    <property type="entry name" value="Dala_Dala_lig_C"/>
</dbReference>
<comment type="pathway">
    <text evidence="12">Cell wall biogenesis; peptidoglycan biosynthesis.</text>
</comment>
<feature type="binding site" evidence="14">
    <location>
        <begin position="176"/>
        <end position="177"/>
    </location>
    <ligand>
        <name>ATP</name>
        <dbReference type="ChEBI" id="CHEBI:30616"/>
    </ligand>
</feature>
<dbReference type="EMBL" id="JARPYR010000003">
    <property type="protein sequence ID" value="MDT2595955.1"/>
    <property type="molecule type" value="Genomic_DNA"/>
</dbReference>
<evidence type="ECO:0000256" key="2">
    <source>
        <dbReference type="ARBA" id="ARBA00010871"/>
    </source>
</evidence>
<dbReference type="Gene3D" id="3.40.50.20">
    <property type="match status" value="1"/>
</dbReference>
<evidence type="ECO:0000259" key="17">
    <source>
        <dbReference type="PROSITE" id="PS50975"/>
    </source>
</evidence>
<keyword evidence="5 14" id="KW-0547">Nucleotide-binding</keyword>
<organism evidence="19 20">
    <name type="scientific">Enterococcus dongliensis</name>
    <dbReference type="NCBI Taxonomy" id="2559925"/>
    <lineage>
        <taxon>Bacteria</taxon>
        <taxon>Bacillati</taxon>
        <taxon>Bacillota</taxon>
        <taxon>Bacilli</taxon>
        <taxon>Lactobacillales</taxon>
        <taxon>Enterococcaceae</taxon>
        <taxon>Enterococcus</taxon>
    </lineage>
</organism>
<keyword evidence="4 15" id="KW-0479">Metal-binding</keyword>
<comment type="cofactor">
    <cofactor evidence="15">
        <name>Mg(2+)</name>
        <dbReference type="ChEBI" id="CHEBI:18420"/>
    </cofactor>
    <cofactor evidence="15">
        <name>Mn(2+)</name>
        <dbReference type="ChEBI" id="CHEBI:29035"/>
    </cofactor>
    <text evidence="15">Binds 2 magnesium or manganese ions per subunit.</text>
</comment>